<dbReference type="Pfam" id="PF06338">
    <property type="entry name" value="ComK"/>
    <property type="match status" value="1"/>
</dbReference>
<proteinExistence type="predicted"/>
<dbReference type="AlphaFoldDB" id="A0A1Q5T7I8"/>
<name>A0A1Q5T7I8_9BACL</name>
<dbReference type="GO" id="GO:0030420">
    <property type="term" value="P:establishment of competence for transformation"/>
    <property type="evidence" value="ECO:0007669"/>
    <property type="project" value="InterPro"/>
</dbReference>
<dbReference type="Proteomes" id="UP000186030">
    <property type="component" value="Unassembled WGS sequence"/>
</dbReference>
<evidence type="ECO:0000313" key="1">
    <source>
        <dbReference type="EMBL" id="OKO96202.1"/>
    </source>
</evidence>
<accession>A0A1Q5T7I8</accession>
<dbReference type="InterPro" id="IPR010461">
    <property type="entry name" value="ComK"/>
</dbReference>
<gene>
    <name evidence="1" type="ORF">BRO54_0619</name>
</gene>
<protein>
    <submittedName>
        <fullName evidence="1">Competence transcription factor</fullName>
    </submittedName>
</protein>
<reference evidence="2" key="2">
    <citation type="submission" date="2017-01" db="EMBL/GenBank/DDBJ databases">
        <title>Genome sequencing and annotation of Geobacillus sp. 1017, a Hydrocarbon-Oxidizing Thermophilic Bacterium Isolated from a Heavy Oil Reservoir (China).</title>
        <authorList>
            <person name="Kadnikov V.V."/>
            <person name="Mardanov A.V."/>
            <person name="Poltaraus A.B."/>
            <person name="Sokolova D.S."/>
            <person name="Semenova E.M."/>
            <person name="Ravin N.V."/>
            <person name="Tourova T.P."/>
            <person name="Nazina T.N."/>
        </authorList>
    </citation>
    <scope>NUCLEOTIDE SEQUENCE [LARGE SCALE GENOMIC DNA]</scope>
    <source>
        <strain evidence="2">1017</strain>
    </source>
</reference>
<comment type="caution">
    <text evidence="1">The sequence shown here is derived from an EMBL/GenBank/DDBJ whole genome shotgun (WGS) entry which is preliminary data.</text>
</comment>
<reference evidence="1 2" key="1">
    <citation type="submission" date="2016-11" db="EMBL/GenBank/DDBJ databases">
        <authorList>
            <person name="Kadnikov V."/>
            <person name="Nazina T."/>
        </authorList>
    </citation>
    <scope>NUCLEOTIDE SEQUENCE [LARGE SCALE GENOMIC DNA]</scope>
    <source>
        <strain evidence="1 2">1017</strain>
    </source>
</reference>
<organism evidence="1 2">
    <name type="scientific">Geobacillus proteiniphilus</name>
    <dbReference type="NCBI Taxonomy" id="860353"/>
    <lineage>
        <taxon>Bacteria</taxon>
        <taxon>Bacillati</taxon>
        <taxon>Bacillota</taxon>
        <taxon>Bacilli</taxon>
        <taxon>Bacillales</taxon>
        <taxon>Anoxybacillaceae</taxon>
        <taxon>Geobacillus</taxon>
    </lineage>
</organism>
<dbReference type="EMBL" id="MQMG01000004">
    <property type="protein sequence ID" value="OKO96202.1"/>
    <property type="molecule type" value="Genomic_DNA"/>
</dbReference>
<evidence type="ECO:0000313" key="2">
    <source>
        <dbReference type="Proteomes" id="UP000186030"/>
    </source>
</evidence>
<dbReference type="PIRSF" id="PIRSF011560">
    <property type="entry name" value="ComK"/>
    <property type="match status" value="1"/>
</dbReference>
<sequence>MSELIKGGDERMKVNEFIVLEQFIVSRYTMAILPYFLNSDVYAKVIEEDGEYIIKQTPIDIIKHSCDYYGSSFQGRKEGTKAVIGITHKAPIAIEPANEIYVFPTASPRDSRCVWLSHMHVYRYEPAKYERTVVYFRNGKSVLLDVSYKSFINQLYKTAQLRTKLSERMEARERKLQYIFRMQQEKQS</sequence>